<protein>
    <submittedName>
        <fullName evidence="2">Uncharacterized protein</fullName>
    </submittedName>
</protein>
<accession>A0AAV2EX08</accession>
<reference evidence="2 3" key="1">
    <citation type="submission" date="2024-04" db="EMBL/GenBank/DDBJ databases">
        <authorList>
            <person name="Fracassetti M."/>
        </authorList>
    </citation>
    <scope>NUCLEOTIDE SEQUENCE [LARGE SCALE GENOMIC DNA]</scope>
</reference>
<dbReference type="AlphaFoldDB" id="A0AAV2EX08"/>
<proteinExistence type="predicted"/>
<feature type="compositionally biased region" description="Basic and acidic residues" evidence="1">
    <location>
        <begin position="1"/>
        <end position="20"/>
    </location>
</feature>
<sequence>MGDDWKRNRTTKSDLDSKEMKTRRRRRRAREDLIGAGRRSQRRLTRNKNFDLREQWGLGFCEGTWDRKSFLAIIKTP</sequence>
<gene>
    <name evidence="2" type="ORF">LTRI10_LOCUS31212</name>
</gene>
<evidence type="ECO:0000256" key="1">
    <source>
        <dbReference type="SAM" id="MobiDB-lite"/>
    </source>
</evidence>
<feature type="region of interest" description="Disordered" evidence="1">
    <location>
        <begin position="1"/>
        <end position="40"/>
    </location>
</feature>
<evidence type="ECO:0000313" key="2">
    <source>
        <dbReference type="EMBL" id="CAL1390424.1"/>
    </source>
</evidence>
<keyword evidence="3" id="KW-1185">Reference proteome</keyword>
<evidence type="ECO:0000313" key="3">
    <source>
        <dbReference type="Proteomes" id="UP001497516"/>
    </source>
</evidence>
<dbReference type="EMBL" id="OZ034818">
    <property type="protein sequence ID" value="CAL1390424.1"/>
    <property type="molecule type" value="Genomic_DNA"/>
</dbReference>
<name>A0AAV2EX08_9ROSI</name>
<dbReference type="Proteomes" id="UP001497516">
    <property type="component" value="Chromosome 5"/>
</dbReference>
<organism evidence="2 3">
    <name type="scientific">Linum trigynum</name>
    <dbReference type="NCBI Taxonomy" id="586398"/>
    <lineage>
        <taxon>Eukaryota</taxon>
        <taxon>Viridiplantae</taxon>
        <taxon>Streptophyta</taxon>
        <taxon>Embryophyta</taxon>
        <taxon>Tracheophyta</taxon>
        <taxon>Spermatophyta</taxon>
        <taxon>Magnoliopsida</taxon>
        <taxon>eudicotyledons</taxon>
        <taxon>Gunneridae</taxon>
        <taxon>Pentapetalae</taxon>
        <taxon>rosids</taxon>
        <taxon>fabids</taxon>
        <taxon>Malpighiales</taxon>
        <taxon>Linaceae</taxon>
        <taxon>Linum</taxon>
    </lineage>
</organism>